<dbReference type="Proteomes" id="UP001386955">
    <property type="component" value="Unassembled WGS sequence"/>
</dbReference>
<proteinExistence type="predicted"/>
<comment type="caution">
    <text evidence="1">The sequence shown here is derived from an EMBL/GenBank/DDBJ whole genome shotgun (WGS) entry which is preliminary data.</text>
</comment>
<dbReference type="EMBL" id="JAYMYS010000006">
    <property type="protein sequence ID" value="KAK7388737.1"/>
    <property type="molecule type" value="Genomic_DNA"/>
</dbReference>
<organism evidence="1 2">
    <name type="scientific">Psophocarpus tetragonolobus</name>
    <name type="common">Winged bean</name>
    <name type="synonym">Dolichos tetragonolobus</name>
    <dbReference type="NCBI Taxonomy" id="3891"/>
    <lineage>
        <taxon>Eukaryota</taxon>
        <taxon>Viridiplantae</taxon>
        <taxon>Streptophyta</taxon>
        <taxon>Embryophyta</taxon>
        <taxon>Tracheophyta</taxon>
        <taxon>Spermatophyta</taxon>
        <taxon>Magnoliopsida</taxon>
        <taxon>eudicotyledons</taxon>
        <taxon>Gunneridae</taxon>
        <taxon>Pentapetalae</taxon>
        <taxon>rosids</taxon>
        <taxon>fabids</taxon>
        <taxon>Fabales</taxon>
        <taxon>Fabaceae</taxon>
        <taxon>Papilionoideae</taxon>
        <taxon>50 kb inversion clade</taxon>
        <taxon>NPAAA clade</taxon>
        <taxon>indigoferoid/millettioid clade</taxon>
        <taxon>Phaseoleae</taxon>
        <taxon>Psophocarpus</taxon>
    </lineage>
</organism>
<evidence type="ECO:0000313" key="2">
    <source>
        <dbReference type="Proteomes" id="UP001386955"/>
    </source>
</evidence>
<evidence type="ECO:0000313" key="1">
    <source>
        <dbReference type="EMBL" id="KAK7388737.1"/>
    </source>
</evidence>
<accession>A0AAN9XDZ5</accession>
<reference evidence="1 2" key="1">
    <citation type="submission" date="2024-01" db="EMBL/GenBank/DDBJ databases">
        <title>The genomes of 5 underutilized Papilionoideae crops provide insights into root nodulation and disease resistanc.</title>
        <authorList>
            <person name="Jiang F."/>
        </authorList>
    </citation>
    <scope>NUCLEOTIDE SEQUENCE [LARGE SCALE GENOMIC DNA]</scope>
    <source>
        <strain evidence="1">DUOXIRENSHENG_FW03</strain>
        <tissue evidence="1">Leaves</tissue>
    </source>
</reference>
<keyword evidence="2" id="KW-1185">Reference proteome</keyword>
<name>A0AAN9XDZ5_PSOTE</name>
<sequence length="83" mass="9347">MLRVLWLQRGDLICELPAMAALNNAVPVLVHVLLYNALMVSNDQLAQGPNGSWKNMITLKPELHKSSISQTSLRDLGFQFWQT</sequence>
<gene>
    <name evidence="1" type="ORF">VNO78_23564</name>
</gene>
<protein>
    <submittedName>
        <fullName evidence="1">Uncharacterized protein</fullName>
    </submittedName>
</protein>
<dbReference type="AlphaFoldDB" id="A0AAN9XDZ5"/>